<evidence type="ECO:0008006" key="9">
    <source>
        <dbReference type="Google" id="ProtNLM"/>
    </source>
</evidence>
<keyword evidence="4" id="KW-0067">ATP-binding</keyword>
<comment type="subcellular location">
    <subcellularLocation>
        <location evidence="1">Plastid</location>
        <location evidence="1">Chloroplast</location>
    </subcellularLocation>
</comment>
<evidence type="ECO:0000256" key="2">
    <source>
        <dbReference type="ARBA" id="ARBA00006566"/>
    </source>
</evidence>
<dbReference type="Gene3D" id="3.30.230.10">
    <property type="match status" value="1"/>
</dbReference>
<name>A0A7S2Y3X7_9STRA</name>
<feature type="domain" description="GHMP kinase C-terminal" evidence="6">
    <location>
        <begin position="294"/>
        <end position="341"/>
    </location>
</feature>
<comment type="similarity">
    <text evidence="2">Belongs to the GHMP kinase family. GalK subfamily.</text>
</comment>
<feature type="domain" description="GHMP kinase N-terminal" evidence="5">
    <location>
        <begin position="93"/>
        <end position="170"/>
    </location>
</feature>
<gene>
    <name evidence="8" type="ORF">APAL1065_LOCUS3367</name>
</gene>
<dbReference type="InterPro" id="IPR014721">
    <property type="entry name" value="Ribsml_uS5_D2-typ_fold_subgr"/>
</dbReference>
<evidence type="ECO:0000256" key="4">
    <source>
        <dbReference type="ARBA" id="ARBA00022840"/>
    </source>
</evidence>
<dbReference type="GO" id="GO:0006012">
    <property type="term" value="P:galactose metabolic process"/>
    <property type="evidence" value="ECO:0007669"/>
    <property type="project" value="TreeGrafter"/>
</dbReference>
<dbReference type="Pfam" id="PF10509">
    <property type="entry name" value="GalKase_gal_bdg"/>
    <property type="match status" value="1"/>
</dbReference>
<dbReference type="GO" id="GO:0005829">
    <property type="term" value="C:cytosol"/>
    <property type="evidence" value="ECO:0007669"/>
    <property type="project" value="TreeGrafter"/>
</dbReference>
<evidence type="ECO:0000259" key="6">
    <source>
        <dbReference type="Pfam" id="PF08544"/>
    </source>
</evidence>
<dbReference type="GO" id="GO:0004335">
    <property type="term" value="F:galactokinase activity"/>
    <property type="evidence" value="ECO:0007669"/>
    <property type="project" value="TreeGrafter"/>
</dbReference>
<dbReference type="InterPro" id="IPR013750">
    <property type="entry name" value="GHMP_kinase_C_dom"/>
</dbReference>
<dbReference type="SUPFAM" id="SSF55060">
    <property type="entry name" value="GHMP Kinase, C-terminal domain"/>
    <property type="match status" value="1"/>
</dbReference>
<evidence type="ECO:0000259" key="5">
    <source>
        <dbReference type="Pfam" id="PF00288"/>
    </source>
</evidence>
<dbReference type="PRINTS" id="PR00959">
    <property type="entry name" value="MEVGALKINASE"/>
</dbReference>
<feature type="domain" description="Galactokinase N-terminal" evidence="7">
    <location>
        <begin position="2"/>
        <end position="38"/>
    </location>
</feature>
<accession>A0A7S2Y3X7</accession>
<dbReference type="GO" id="GO:0009507">
    <property type="term" value="C:chloroplast"/>
    <property type="evidence" value="ECO:0007669"/>
    <property type="project" value="UniProtKB-SubCell"/>
</dbReference>
<evidence type="ECO:0000256" key="3">
    <source>
        <dbReference type="ARBA" id="ARBA00022741"/>
    </source>
</evidence>
<sequence length="359" mass="38990">MFVSEVPARICFFGEHQDYLGLPVIACAIPLCCRIEVRVANRSSSRRLLVLRVPQLDQTTTYDLDSLPPQQSPRALNNDPDFALAAIHEAIVDGWELTGAECTSTTEFPMQAGISSSSAFCVAWFHVLAKLAGKTPISPIELARLAHRAEVAHFDAPGGTMDHVTCAVGGMLRIGPGKWDVTLLNSNKNTESRGVWILAYSGEPKDTLKHLHRCKNARLSLYEKLGENWDCDDEGILSSLTVDEKQLLETTLINRNTERQAAQHWNSAAGETIAEWMQHHHNALRDGLHLSSIRLEALNEAAQSAGAWGFKVVGSGGGGCGVAWTSPSLAQTVAAAMERAGAPNTWIIQEPARGAQLKP</sequence>
<proteinExistence type="inferred from homology"/>
<dbReference type="InterPro" id="IPR020568">
    <property type="entry name" value="Ribosomal_Su5_D2-typ_SF"/>
</dbReference>
<dbReference type="InterPro" id="IPR006204">
    <property type="entry name" value="GHMP_kinase_N_dom"/>
</dbReference>
<dbReference type="InterPro" id="IPR036554">
    <property type="entry name" value="GHMP_kinase_C_sf"/>
</dbReference>
<reference evidence="8" key="1">
    <citation type="submission" date="2021-01" db="EMBL/GenBank/DDBJ databases">
        <authorList>
            <person name="Corre E."/>
            <person name="Pelletier E."/>
            <person name="Niang G."/>
            <person name="Scheremetjew M."/>
            <person name="Finn R."/>
            <person name="Kale V."/>
            <person name="Holt S."/>
            <person name="Cochrane G."/>
            <person name="Meng A."/>
            <person name="Brown T."/>
            <person name="Cohen L."/>
        </authorList>
    </citation>
    <scope>NUCLEOTIDE SEQUENCE</scope>
    <source>
        <strain evidence="8">CCMP125</strain>
    </source>
</reference>
<dbReference type="PANTHER" id="PTHR10457:SF7">
    <property type="entry name" value="GALACTOKINASE-RELATED"/>
    <property type="match status" value="1"/>
</dbReference>
<dbReference type="Pfam" id="PF08544">
    <property type="entry name" value="GHMP_kinases_C"/>
    <property type="match status" value="1"/>
</dbReference>
<dbReference type="SUPFAM" id="SSF54211">
    <property type="entry name" value="Ribosomal protein S5 domain 2-like"/>
    <property type="match status" value="1"/>
</dbReference>
<keyword evidence="3" id="KW-0547">Nucleotide-binding</keyword>
<protein>
    <recommendedName>
        <fullName evidence="9">Galactokinase</fullName>
    </recommendedName>
</protein>
<dbReference type="PANTHER" id="PTHR10457">
    <property type="entry name" value="MEVALONATE KINASE/GALACTOKINASE"/>
    <property type="match status" value="1"/>
</dbReference>
<dbReference type="GO" id="GO:0005524">
    <property type="term" value="F:ATP binding"/>
    <property type="evidence" value="ECO:0007669"/>
    <property type="project" value="UniProtKB-KW"/>
</dbReference>
<dbReference type="AlphaFoldDB" id="A0A7S2Y3X7"/>
<evidence type="ECO:0000313" key="8">
    <source>
        <dbReference type="EMBL" id="CAD9946598.1"/>
    </source>
</evidence>
<evidence type="ECO:0000259" key="7">
    <source>
        <dbReference type="Pfam" id="PF10509"/>
    </source>
</evidence>
<dbReference type="Gene3D" id="3.30.70.890">
    <property type="entry name" value="GHMP kinase, C-terminal domain"/>
    <property type="match status" value="1"/>
</dbReference>
<organism evidence="8">
    <name type="scientific">Entomoneis paludosa</name>
    <dbReference type="NCBI Taxonomy" id="265537"/>
    <lineage>
        <taxon>Eukaryota</taxon>
        <taxon>Sar</taxon>
        <taxon>Stramenopiles</taxon>
        <taxon>Ochrophyta</taxon>
        <taxon>Bacillariophyta</taxon>
        <taxon>Bacillariophyceae</taxon>
        <taxon>Bacillariophycidae</taxon>
        <taxon>Entomoneidaceae</taxon>
        <taxon>Entomoneis</taxon>
    </lineage>
</organism>
<dbReference type="EMBL" id="HBHT01005057">
    <property type="protein sequence ID" value="CAD9946598.1"/>
    <property type="molecule type" value="Transcribed_RNA"/>
</dbReference>
<evidence type="ECO:0000256" key="1">
    <source>
        <dbReference type="ARBA" id="ARBA00004229"/>
    </source>
</evidence>
<dbReference type="Pfam" id="PF00288">
    <property type="entry name" value="GHMP_kinases_N"/>
    <property type="match status" value="1"/>
</dbReference>
<dbReference type="InterPro" id="IPR019539">
    <property type="entry name" value="GalKase_N"/>
</dbReference>